<dbReference type="Proteomes" id="UP000775872">
    <property type="component" value="Unassembled WGS sequence"/>
</dbReference>
<dbReference type="AlphaFoldDB" id="A0A9N9Z613"/>
<dbReference type="OrthoDB" id="5150008at2759"/>
<name>A0A9N9Z613_9HYPO</name>
<comment type="caution">
    <text evidence="2">The sequence shown here is derived from an EMBL/GenBank/DDBJ whole genome shotgun (WGS) entry which is preliminary data.</text>
</comment>
<reference evidence="2 3" key="2">
    <citation type="submission" date="2021-10" db="EMBL/GenBank/DDBJ databases">
        <authorList>
            <person name="Piombo E."/>
        </authorList>
    </citation>
    <scope>NUCLEOTIDE SEQUENCE [LARGE SCALE GENOMIC DNA]</scope>
</reference>
<gene>
    <name evidence="2" type="ORF">CSOL1703_00001493</name>
</gene>
<evidence type="ECO:0000313" key="3">
    <source>
        <dbReference type="Proteomes" id="UP000775872"/>
    </source>
</evidence>
<dbReference type="EMBL" id="CABFOC020000035">
    <property type="protein sequence ID" value="CAH0049535.1"/>
    <property type="molecule type" value="Genomic_DNA"/>
</dbReference>
<sequence length="420" mass="47468">MPKLPNEILNQVFENARLAEVSFVKLLRVEEAEGELKFSWCGQHVFTEATFPRFDPASLEHGPFEELNEEVSRIRRIEDWWHERRPTKAPPLHPKASLHPKAPLRWTNAAARRISLGDNPVVLPIQMGIPDELEHKEDYFIKPSEFAALRTSQITLNPALDILCLQVGNVFDSFPSENGSKPTVQLSVGHPGTARISNLAVEFHGPTTREWCQSCRDRFGDGANGNPVAFVHNPDDYCRKEVHVPRCKGPCAGCEDVETYNEAVNYHHPVYELLAQFPAVRTLFLIDWAYEPVGAGPDPSTAHASNGDYDFFLVEEGAGKERWRAERPCRFESLYCAESIEEGFVWDQEVTEADLRQDLKFLDDKLDSLKDSGQETNEDRAELEKRARGLTRELDVVAKKAANPLRCQVLAAVKKQRPSA</sequence>
<evidence type="ECO:0000313" key="2">
    <source>
        <dbReference type="EMBL" id="CAH0049535.1"/>
    </source>
</evidence>
<keyword evidence="1" id="KW-0175">Coiled coil</keyword>
<protein>
    <submittedName>
        <fullName evidence="2">Uncharacterized protein</fullName>
    </submittedName>
</protein>
<reference evidence="3" key="1">
    <citation type="submission" date="2019-06" db="EMBL/GenBank/DDBJ databases">
        <authorList>
            <person name="Broberg M."/>
        </authorList>
    </citation>
    <scope>NUCLEOTIDE SEQUENCE [LARGE SCALE GENOMIC DNA]</scope>
</reference>
<keyword evidence="3" id="KW-1185">Reference proteome</keyword>
<accession>A0A9N9Z613</accession>
<feature type="coiled-coil region" evidence="1">
    <location>
        <begin position="352"/>
        <end position="400"/>
    </location>
</feature>
<proteinExistence type="predicted"/>
<evidence type="ECO:0000256" key="1">
    <source>
        <dbReference type="SAM" id="Coils"/>
    </source>
</evidence>
<organism evidence="2 3">
    <name type="scientific">Clonostachys solani</name>
    <dbReference type="NCBI Taxonomy" id="160281"/>
    <lineage>
        <taxon>Eukaryota</taxon>
        <taxon>Fungi</taxon>
        <taxon>Dikarya</taxon>
        <taxon>Ascomycota</taxon>
        <taxon>Pezizomycotina</taxon>
        <taxon>Sordariomycetes</taxon>
        <taxon>Hypocreomycetidae</taxon>
        <taxon>Hypocreales</taxon>
        <taxon>Bionectriaceae</taxon>
        <taxon>Clonostachys</taxon>
    </lineage>
</organism>